<organism evidence="4 5">
    <name type="scientific">Roseateles asaccharophilus</name>
    <dbReference type="NCBI Taxonomy" id="582607"/>
    <lineage>
        <taxon>Bacteria</taxon>
        <taxon>Pseudomonadati</taxon>
        <taxon>Pseudomonadota</taxon>
        <taxon>Betaproteobacteria</taxon>
        <taxon>Burkholderiales</taxon>
        <taxon>Sphaerotilaceae</taxon>
        <taxon>Roseateles</taxon>
    </lineage>
</organism>
<feature type="signal peptide" evidence="2">
    <location>
        <begin position="1"/>
        <end position="25"/>
    </location>
</feature>
<evidence type="ECO:0000256" key="2">
    <source>
        <dbReference type="SAM" id="SignalP"/>
    </source>
</evidence>
<dbReference type="Pfam" id="PF07589">
    <property type="entry name" value="PEP-CTERM"/>
    <property type="match status" value="1"/>
</dbReference>
<evidence type="ECO:0000259" key="3">
    <source>
        <dbReference type="Pfam" id="PF07589"/>
    </source>
</evidence>
<dbReference type="NCBIfam" id="TIGR02595">
    <property type="entry name" value="PEP_CTERM"/>
    <property type="match status" value="1"/>
</dbReference>
<protein>
    <recommendedName>
        <fullName evidence="3">Ice-binding protein C-terminal domain-containing protein</fullName>
    </recommendedName>
</protein>
<dbReference type="InterPro" id="IPR013424">
    <property type="entry name" value="Ice-binding_C"/>
</dbReference>
<gene>
    <name evidence="4" type="ORF">J2X21_002019</name>
</gene>
<keyword evidence="5" id="KW-1185">Reference proteome</keyword>
<proteinExistence type="predicted"/>
<comment type="caution">
    <text evidence="4">The sequence shown here is derived from an EMBL/GenBank/DDBJ whole genome shotgun (WGS) entry which is preliminary data.</text>
</comment>
<name>A0ABU2A6Q9_9BURK</name>
<evidence type="ECO:0000256" key="1">
    <source>
        <dbReference type="SAM" id="MobiDB-lite"/>
    </source>
</evidence>
<reference evidence="4 5" key="1">
    <citation type="submission" date="2023-07" db="EMBL/GenBank/DDBJ databases">
        <title>Sorghum-associated microbial communities from plants grown in Nebraska, USA.</title>
        <authorList>
            <person name="Schachtman D."/>
        </authorList>
    </citation>
    <scope>NUCLEOTIDE SEQUENCE [LARGE SCALE GENOMIC DNA]</scope>
    <source>
        <strain evidence="4 5">BE316</strain>
    </source>
</reference>
<feature type="domain" description="Ice-binding protein C-terminal" evidence="3">
    <location>
        <begin position="275"/>
        <end position="298"/>
    </location>
</feature>
<feature type="compositionally biased region" description="Polar residues" evidence="1">
    <location>
        <begin position="47"/>
        <end position="63"/>
    </location>
</feature>
<evidence type="ECO:0000313" key="4">
    <source>
        <dbReference type="EMBL" id="MDR7332886.1"/>
    </source>
</evidence>
<dbReference type="RefSeq" id="WP_310327977.1">
    <property type="nucleotide sequence ID" value="NZ_JAVDXV010000003.1"/>
</dbReference>
<keyword evidence="2" id="KW-0732">Signal</keyword>
<dbReference type="Proteomes" id="UP001180825">
    <property type="component" value="Unassembled WGS sequence"/>
</dbReference>
<feature type="region of interest" description="Disordered" evidence="1">
    <location>
        <begin position="39"/>
        <end position="68"/>
    </location>
</feature>
<dbReference type="EMBL" id="JAVDXV010000003">
    <property type="protein sequence ID" value="MDR7332886.1"/>
    <property type="molecule type" value="Genomic_DNA"/>
</dbReference>
<sequence length="301" mass="30253">MAAHHKPSFIAAAALVAALSLPAQALPVALNPLATSGASANGNAGTPDTTTSPVFAGSTTSETAPDAGNGWSVGWANRNGAYAVHSAAEGVADAHSSARLRYVITNDSATALQYSLYFSIAGGSLFTNVSPHAPLAGTELVGSSYAARIQVGGTTRFSSGASLQQTAAGLAFTRSGVDLSGGSDDGLDGAYDWVTADHRVDLGVLAAGQSVDVIAEMWASAAAHVGLYEFDCGISTPCAAFKGGAYAFHGDASDFFGSAAAGDGIAPFRIVTASSVPEPRSFALLGAGLLAIAATRRRIRR</sequence>
<evidence type="ECO:0000313" key="5">
    <source>
        <dbReference type="Proteomes" id="UP001180825"/>
    </source>
</evidence>
<feature type="chain" id="PRO_5045450179" description="Ice-binding protein C-terminal domain-containing protein" evidence="2">
    <location>
        <begin position="26"/>
        <end position="301"/>
    </location>
</feature>
<accession>A0ABU2A6Q9</accession>